<dbReference type="Pfam" id="PF02424">
    <property type="entry name" value="ApbE"/>
    <property type="match status" value="1"/>
</dbReference>
<comment type="caution">
    <text evidence="11">The sequence shown here is derived from an EMBL/GenBank/DDBJ whole genome shotgun (WGS) entry which is preliminary data.</text>
</comment>
<evidence type="ECO:0000256" key="2">
    <source>
        <dbReference type="ARBA" id="ARBA00011955"/>
    </source>
</evidence>
<keyword evidence="4" id="KW-0285">Flavoprotein</keyword>
<evidence type="ECO:0000256" key="8">
    <source>
        <dbReference type="ARBA" id="ARBA00022842"/>
    </source>
</evidence>
<evidence type="ECO:0000313" key="11">
    <source>
        <dbReference type="EMBL" id="MZQ82471.1"/>
    </source>
</evidence>
<dbReference type="SUPFAM" id="SSF143631">
    <property type="entry name" value="ApbE-like"/>
    <property type="match status" value="1"/>
</dbReference>
<dbReference type="GO" id="GO:0016740">
    <property type="term" value="F:transferase activity"/>
    <property type="evidence" value="ECO:0007669"/>
    <property type="project" value="UniProtKB-KW"/>
</dbReference>
<dbReference type="AlphaFoldDB" id="A0A6L8UYU0"/>
<dbReference type="Proteomes" id="UP000481087">
    <property type="component" value="Unassembled WGS sequence"/>
</dbReference>
<evidence type="ECO:0000256" key="9">
    <source>
        <dbReference type="ARBA" id="ARBA00031306"/>
    </source>
</evidence>
<evidence type="ECO:0000256" key="7">
    <source>
        <dbReference type="ARBA" id="ARBA00022827"/>
    </source>
</evidence>
<evidence type="ECO:0000256" key="5">
    <source>
        <dbReference type="ARBA" id="ARBA00022679"/>
    </source>
</evidence>
<dbReference type="InterPro" id="IPR003374">
    <property type="entry name" value="ApbE-like_sf"/>
</dbReference>
<keyword evidence="5" id="KW-0808">Transferase</keyword>
<accession>A0A6L8UYU0</accession>
<evidence type="ECO:0000256" key="4">
    <source>
        <dbReference type="ARBA" id="ARBA00022630"/>
    </source>
</evidence>
<dbReference type="PANTHER" id="PTHR30040">
    <property type="entry name" value="THIAMINE BIOSYNTHESIS LIPOPROTEIN APBE"/>
    <property type="match status" value="1"/>
</dbReference>
<dbReference type="EMBL" id="WTUZ01000014">
    <property type="protein sequence ID" value="MZQ82471.1"/>
    <property type="molecule type" value="Genomic_DNA"/>
</dbReference>
<protein>
    <recommendedName>
        <fullName evidence="3">FAD:protein FMN transferase</fullName>
        <ecNumber evidence="2">2.7.1.180</ecNumber>
    </recommendedName>
    <alternativeName>
        <fullName evidence="9">Flavin transferase</fullName>
    </alternativeName>
</protein>
<name>A0A6L8UYU0_9BACL</name>
<reference evidence="11 12" key="1">
    <citation type="submission" date="2019-12" db="EMBL/GenBank/DDBJ databases">
        <title>Paenibacillus sp. nov. sp. isolated from soil.</title>
        <authorList>
            <person name="Kim J."/>
            <person name="Jeong S.E."/>
            <person name="Jung H.S."/>
            <person name="Jeon C.O."/>
        </authorList>
    </citation>
    <scope>NUCLEOTIDE SEQUENCE [LARGE SCALE GENOMIC DNA]</scope>
    <source>
        <strain evidence="11 12">5J-6</strain>
    </source>
</reference>
<keyword evidence="12" id="KW-1185">Reference proteome</keyword>
<comment type="cofactor">
    <cofactor evidence="1">
        <name>Mg(2+)</name>
        <dbReference type="ChEBI" id="CHEBI:18420"/>
    </cofactor>
</comment>
<dbReference type="RefSeq" id="WP_161406683.1">
    <property type="nucleotide sequence ID" value="NZ_WTUZ01000014.1"/>
</dbReference>
<evidence type="ECO:0000256" key="1">
    <source>
        <dbReference type="ARBA" id="ARBA00001946"/>
    </source>
</evidence>
<dbReference type="EC" id="2.7.1.180" evidence="2"/>
<sequence>MEPFAPSFHSFHFQSLRSEIELLLRCDDQERTLITKLTDDWFRNVDKRFSPALADSEISLLNTLAGENCMVSNTMLEVLFLAEMYQAVTDGYYHPLHANGLSAAALLEWEVDPSTKSIKLPYNANIQLRGLEQSWAVKRLAEYMRKKLSLEQGLILAGGEITVWGRNTQGTDPWIIGIQNPWHDSAKLGAIALPEGSLSTYSRFEEPDAGSAHDVVQCTVAGQDLVECQVWARTLAQLGVKEGLALLAKRTSVCEAIVVTAEQELHYFGKKASLHRRWLDMRIDHYHFQDKVS</sequence>
<gene>
    <name evidence="11" type="ORF">GQF01_10155</name>
</gene>
<evidence type="ECO:0000256" key="6">
    <source>
        <dbReference type="ARBA" id="ARBA00022723"/>
    </source>
</evidence>
<proteinExistence type="predicted"/>
<dbReference type="GO" id="GO:0046872">
    <property type="term" value="F:metal ion binding"/>
    <property type="evidence" value="ECO:0007669"/>
    <property type="project" value="UniProtKB-KW"/>
</dbReference>
<comment type="catalytic activity">
    <reaction evidence="10">
        <text>L-threonyl-[protein] + FAD = FMN-L-threonyl-[protein] + AMP + H(+)</text>
        <dbReference type="Rhea" id="RHEA:36847"/>
        <dbReference type="Rhea" id="RHEA-COMP:11060"/>
        <dbReference type="Rhea" id="RHEA-COMP:11061"/>
        <dbReference type="ChEBI" id="CHEBI:15378"/>
        <dbReference type="ChEBI" id="CHEBI:30013"/>
        <dbReference type="ChEBI" id="CHEBI:57692"/>
        <dbReference type="ChEBI" id="CHEBI:74257"/>
        <dbReference type="ChEBI" id="CHEBI:456215"/>
        <dbReference type="EC" id="2.7.1.180"/>
    </reaction>
</comment>
<dbReference type="InterPro" id="IPR024932">
    <property type="entry name" value="ApbE"/>
</dbReference>
<keyword evidence="8" id="KW-0460">Magnesium</keyword>
<dbReference type="PANTHER" id="PTHR30040:SF2">
    <property type="entry name" value="FAD:PROTEIN FMN TRANSFERASE"/>
    <property type="match status" value="1"/>
</dbReference>
<organism evidence="11 12">
    <name type="scientific">Paenibacillus silvestris</name>
    <dbReference type="NCBI Taxonomy" id="2606219"/>
    <lineage>
        <taxon>Bacteria</taxon>
        <taxon>Bacillati</taxon>
        <taxon>Bacillota</taxon>
        <taxon>Bacilli</taxon>
        <taxon>Bacillales</taxon>
        <taxon>Paenibacillaceae</taxon>
        <taxon>Paenibacillus</taxon>
    </lineage>
</organism>
<keyword evidence="6" id="KW-0479">Metal-binding</keyword>
<dbReference type="Gene3D" id="3.10.520.10">
    <property type="entry name" value="ApbE-like domains"/>
    <property type="match status" value="1"/>
</dbReference>
<evidence type="ECO:0000313" key="12">
    <source>
        <dbReference type="Proteomes" id="UP000481087"/>
    </source>
</evidence>
<evidence type="ECO:0000256" key="10">
    <source>
        <dbReference type="ARBA" id="ARBA00048540"/>
    </source>
</evidence>
<keyword evidence="7" id="KW-0274">FAD</keyword>
<evidence type="ECO:0000256" key="3">
    <source>
        <dbReference type="ARBA" id="ARBA00016337"/>
    </source>
</evidence>